<name>A0A7C8MF53_9PLEO</name>
<proteinExistence type="predicted"/>
<dbReference type="AlphaFoldDB" id="A0A7C8MF53"/>
<protein>
    <submittedName>
        <fullName evidence="1">Uncharacterized protein</fullName>
    </submittedName>
</protein>
<dbReference type="OrthoDB" id="3939438at2759"/>
<dbReference type="EMBL" id="JAADJZ010000007">
    <property type="protein sequence ID" value="KAF2873843.1"/>
    <property type="molecule type" value="Genomic_DNA"/>
</dbReference>
<evidence type="ECO:0000313" key="2">
    <source>
        <dbReference type="Proteomes" id="UP000481861"/>
    </source>
</evidence>
<sequence length="109" mass="13246">MFVDHLEGKHLMTDLEQFRSFRNSVCGQHWRAGHHWNITWDHRHPLSDQYHCSVCSGLVANDHHIHMLRDYEPLRPHRQAILRLWPQFGAHPLFDDIMPTVQRRLYRQY</sequence>
<feature type="non-terminal residue" evidence="1">
    <location>
        <position position="109"/>
    </location>
</feature>
<accession>A0A7C8MF53</accession>
<evidence type="ECO:0000313" key="1">
    <source>
        <dbReference type="EMBL" id="KAF2873843.1"/>
    </source>
</evidence>
<keyword evidence="2" id="KW-1185">Reference proteome</keyword>
<comment type="caution">
    <text evidence="1">The sequence shown here is derived from an EMBL/GenBank/DDBJ whole genome shotgun (WGS) entry which is preliminary data.</text>
</comment>
<reference evidence="1 2" key="1">
    <citation type="submission" date="2020-01" db="EMBL/GenBank/DDBJ databases">
        <authorList>
            <consortium name="DOE Joint Genome Institute"/>
            <person name="Haridas S."/>
            <person name="Albert R."/>
            <person name="Binder M."/>
            <person name="Bloem J."/>
            <person name="Labutti K."/>
            <person name="Salamov A."/>
            <person name="Andreopoulos B."/>
            <person name="Baker S.E."/>
            <person name="Barry K."/>
            <person name="Bills G."/>
            <person name="Bluhm B.H."/>
            <person name="Cannon C."/>
            <person name="Castanera R."/>
            <person name="Culley D.E."/>
            <person name="Daum C."/>
            <person name="Ezra D."/>
            <person name="Gonzalez J.B."/>
            <person name="Henrissat B."/>
            <person name="Kuo A."/>
            <person name="Liang C."/>
            <person name="Lipzen A."/>
            <person name="Lutzoni F."/>
            <person name="Magnuson J."/>
            <person name="Mondo S."/>
            <person name="Nolan M."/>
            <person name="Ohm R."/>
            <person name="Pangilinan J."/>
            <person name="Park H.-J.H."/>
            <person name="Ramirez L."/>
            <person name="Alfaro M."/>
            <person name="Sun H."/>
            <person name="Tritt A."/>
            <person name="Yoshinaga Y."/>
            <person name="Zwiers L.-H.L."/>
            <person name="Turgeon B.G."/>
            <person name="Goodwin S.B."/>
            <person name="Spatafora J.W."/>
            <person name="Crous P.W."/>
            <person name="Grigoriev I.V."/>
        </authorList>
    </citation>
    <scope>NUCLEOTIDE SEQUENCE [LARGE SCALE GENOMIC DNA]</scope>
    <source>
        <strain evidence="1 2">CBS 611.86</strain>
    </source>
</reference>
<organism evidence="1 2">
    <name type="scientific">Massariosphaeria phaeospora</name>
    <dbReference type="NCBI Taxonomy" id="100035"/>
    <lineage>
        <taxon>Eukaryota</taxon>
        <taxon>Fungi</taxon>
        <taxon>Dikarya</taxon>
        <taxon>Ascomycota</taxon>
        <taxon>Pezizomycotina</taxon>
        <taxon>Dothideomycetes</taxon>
        <taxon>Pleosporomycetidae</taxon>
        <taxon>Pleosporales</taxon>
        <taxon>Pleosporales incertae sedis</taxon>
        <taxon>Massariosphaeria</taxon>
    </lineage>
</organism>
<dbReference type="Proteomes" id="UP000481861">
    <property type="component" value="Unassembled WGS sequence"/>
</dbReference>
<gene>
    <name evidence="1" type="ORF">BDV95DRAFT_567861</name>
</gene>